<comment type="caution">
    <text evidence="8">The sequence shown here is derived from an EMBL/GenBank/DDBJ whole genome shotgun (WGS) entry which is preliminary data.</text>
</comment>
<dbReference type="GO" id="GO:0046872">
    <property type="term" value="F:metal ion binding"/>
    <property type="evidence" value="ECO:0007669"/>
    <property type="project" value="UniProtKB-KW"/>
</dbReference>
<keyword evidence="3" id="KW-0479">Metal-binding</keyword>
<dbReference type="GO" id="GO:0051539">
    <property type="term" value="F:4 iron, 4 sulfur cluster binding"/>
    <property type="evidence" value="ECO:0007669"/>
    <property type="project" value="UniProtKB-KW"/>
</dbReference>
<dbReference type="AlphaFoldDB" id="A0A1J5DXZ6"/>
<evidence type="ECO:0000256" key="3">
    <source>
        <dbReference type="ARBA" id="ARBA00022723"/>
    </source>
</evidence>
<name>A0A1J5DXZ6_9BACT</name>
<evidence type="ECO:0000313" key="8">
    <source>
        <dbReference type="EMBL" id="OIP40275.1"/>
    </source>
</evidence>
<proteinExistence type="predicted"/>
<reference evidence="8 9" key="1">
    <citation type="journal article" date="2016" name="Environ. Microbiol.">
        <title>Genomic resolution of a cold subsurface aquifer community provides metabolic insights for novel microbes adapted to high CO concentrations.</title>
        <authorList>
            <person name="Probst A.J."/>
            <person name="Castelle C.J."/>
            <person name="Singh A."/>
            <person name="Brown C.T."/>
            <person name="Anantharaman K."/>
            <person name="Sharon I."/>
            <person name="Hug L.A."/>
            <person name="Burstein D."/>
            <person name="Emerson J.B."/>
            <person name="Thomas B.C."/>
            <person name="Banfield J.F."/>
        </authorList>
    </citation>
    <scope>NUCLEOTIDE SEQUENCE [LARGE SCALE GENOMIC DNA]</scope>
    <source>
        <strain evidence="8">CG2_30_40_21</strain>
    </source>
</reference>
<accession>A0A1J5DXZ6</accession>
<dbReference type="PANTHER" id="PTHR43551:SF1">
    <property type="entry name" value="HETERODISULFIDE REDUCTASE"/>
    <property type="match status" value="1"/>
</dbReference>
<gene>
    <name evidence="8" type="ORF">AUJ95_04700</name>
</gene>
<keyword evidence="6" id="KW-0411">Iron-sulfur</keyword>
<dbReference type="PANTHER" id="PTHR43551">
    <property type="entry name" value="FUMARATE REDUCTASE IRON-SULFUR SUBUNIT"/>
    <property type="match status" value="1"/>
</dbReference>
<protein>
    <submittedName>
        <fullName evidence="8">Reductase</fullName>
    </submittedName>
</protein>
<keyword evidence="5" id="KW-0408">Iron</keyword>
<dbReference type="PROSITE" id="PS51379">
    <property type="entry name" value="4FE4S_FER_2"/>
    <property type="match status" value="2"/>
</dbReference>
<dbReference type="SUPFAM" id="SSF46548">
    <property type="entry name" value="alpha-helical ferredoxin"/>
    <property type="match status" value="1"/>
</dbReference>
<organism evidence="8 9">
    <name type="scientific">Candidatus Desantisbacteria bacterium CG2_30_40_21</name>
    <dbReference type="NCBI Taxonomy" id="1817895"/>
    <lineage>
        <taxon>Bacteria</taxon>
        <taxon>Candidatus Desantisiibacteriota</taxon>
    </lineage>
</organism>
<dbReference type="STRING" id="1817895.AUJ95_04700"/>
<keyword evidence="2" id="KW-0004">4Fe-4S</keyword>
<dbReference type="Proteomes" id="UP000183085">
    <property type="component" value="Unassembled WGS sequence"/>
</dbReference>
<feature type="domain" description="4Fe-4S ferredoxin-type" evidence="7">
    <location>
        <begin position="67"/>
        <end position="96"/>
    </location>
</feature>
<dbReference type="NCBIfam" id="NF045796">
    <property type="entry name" value="DsrK"/>
    <property type="match status" value="1"/>
</dbReference>
<evidence type="ECO:0000256" key="2">
    <source>
        <dbReference type="ARBA" id="ARBA00022485"/>
    </source>
</evidence>
<evidence type="ECO:0000259" key="7">
    <source>
        <dbReference type="PROSITE" id="PS51379"/>
    </source>
</evidence>
<sequence>MAKEKIEAPKLTGKIETPRIQPGASLACQHHKANEQFLTGLGYPSSLVENWQEKAIAKMGELLNKYKSLKLYLDICVRCGACADKCQFYLGTGDPKNTPVGRQELFRKVYRRYFTPAGKLLGNLAGAEDFTEEVLKEWYVYFHHCSQCRRCCVACPYGIDTAEISMAAREIMHSIGLGTKYVDEIILKVFNFGNNLGMQPKAIKNSLDFCEDEMKEAYEEKGIMDIDVKIPMDVEGAEVLLVVPSADFFASPHIESLLGYAKVFYQAGISWTLSSYASEAGNFGMFIGSYDGMQKVASRIGQAVRDLKVKRLVIGECGHAYRIAYSFWNTLIGPFDTLDKRYPIPQHICEFTYDLIKRGALRLDKEANDEFVVTYHDSCNIARATRMGDMPGGQFEIPRSIIKACCNKFVDMPQETIRENTFCCGGGAGLLTDEMMDIRIKGAMPRMQALKQVIDSHGVNFFALICAICKAQFTKIFPAYGLSMDMVGGVHQLVSRAIVLGAKE</sequence>
<evidence type="ECO:0000256" key="6">
    <source>
        <dbReference type="ARBA" id="ARBA00023014"/>
    </source>
</evidence>
<feature type="domain" description="4Fe-4S ferredoxin-type" evidence="7">
    <location>
        <begin position="136"/>
        <end position="165"/>
    </location>
</feature>
<keyword evidence="4" id="KW-0249">Electron transport</keyword>
<dbReference type="Pfam" id="PF13183">
    <property type="entry name" value="Fer4_8"/>
    <property type="match status" value="1"/>
</dbReference>
<evidence type="ECO:0000256" key="4">
    <source>
        <dbReference type="ARBA" id="ARBA00022982"/>
    </source>
</evidence>
<dbReference type="Gene3D" id="1.10.1060.10">
    <property type="entry name" value="Alpha-helical ferredoxin"/>
    <property type="match status" value="1"/>
</dbReference>
<evidence type="ECO:0000313" key="9">
    <source>
        <dbReference type="Proteomes" id="UP000183085"/>
    </source>
</evidence>
<keyword evidence="1" id="KW-0813">Transport</keyword>
<dbReference type="InterPro" id="IPR009051">
    <property type="entry name" value="Helical_ferredxn"/>
</dbReference>
<evidence type="ECO:0000256" key="1">
    <source>
        <dbReference type="ARBA" id="ARBA00022448"/>
    </source>
</evidence>
<dbReference type="EMBL" id="MNYI01000124">
    <property type="protein sequence ID" value="OIP40275.1"/>
    <property type="molecule type" value="Genomic_DNA"/>
</dbReference>
<dbReference type="InterPro" id="IPR017896">
    <property type="entry name" value="4Fe4S_Fe-S-bd"/>
</dbReference>
<evidence type="ECO:0000256" key="5">
    <source>
        <dbReference type="ARBA" id="ARBA00023004"/>
    </source>
</evidence>